<dbReference type="STRING" id="215637.A0A4P9ZSM6"/>
<dbReference type="Pfam" id="PF02170">
    <property type="entry name" value="PAZ"/>
    <property type="match status" value="1"/>
</dbReference>
<dbReference type="InterPro" id="IPR045246">
    <property type="entry name" value="Piwi_ago-like"/>
</dbReference>
<protein>
    <submittedName>
        <fullName evidence="3">Piwi domain-containing protein</fullName>
    </submittedName>
</protein>
<dbReference type="AlphaFoldDB" id="A0A4P9ZSM6"/>
<dbReference type="SUPFAM" id="SSF101690">
    <property type="entry name" value="PAZ domain"/>
    <property type="match status" value="1"/>
</dbReference>
<dbReference type="PANTHER" id="PTHR22891">
    <property type="entry name" value="EUKARYOTIC TRANSLATION INITIATION FACTOR 2C"/>
    <property type="match status" value="1"/>
</dbReference>
<gene>
    <name evidence="3" type="ORF">BJ085DRAFT_36534</name>
</gene>
<evidence type="ECO:0000313" key="3">
    <source>
        <dbReference type="EMBL" id="RKP35712.1"/>
    </source>
</evidence>
<dbReference type="Pfam" id="PF16488">
    <property type="entry name" value="ArgoL2"/>
    <property type="match status" value="1"/>
</dbReference>
<name>A0A4P9ZSM6_9FUNG</name>
<dbReference type="InterPro" id="IPR014811">
    <property type="entry name" value="ArgoL1"/>
</dbReference>
<dbReference type="SMART" id="SM00950">
    <property type="entry name" value="Piwi"/>
    <property type="match status" value="1"/>
</dbReference>
<dbReference type="EMBL" id="ML002806">
    <property type="protein sequence ID" value="RKP35712.1"/>
    <property type="molecule type" value="Genomic_DNA"/>
</dbReference>
<dbReference type="InterPro" id="IPR036397">
    <property type="entry name" value="RNaseH_sf"/>
</dbReference>
<dbReference type="InterPro" id="IPR032473">
    <property type="entry name" value="Argonaute_Mid_dom"/>
</dbReference>
<evidence type="ECO:0000259" key="1">
    <source>
        <dbReference type="PROSITE" id="PS50821"/>
    </source>
</evidence>
<evidence type="ECO:0000259" key="2">
    <source>
        <dbReference type="PROSITE" id="PS50822"/>
    </source>
</evidence>
<keyword evidence="4" id="KW-1185">Reference proteome</keyword>
<accession>A0A4P9ZSM6</accession>
<dbReference type="GO" id="GO:0003723">
    <property type="term" value="F:RNA binding"/>
    <property type="evidence" value="ECO:0007669"/>
    <property type="project" value="InterPro"/>
</dbReference>
<dbReference type="InterPro" id="IPR032474">
    <property type="entry name" value="Argonaute_N"/>
</dbReference>
<evidence type="ECO:0000313" key="4">
    <source>
        <dbReference type="Proteomes" id="UP000268162"/>
    </source>
</evidence>
<dbReference type="Gene3D" id="3.40.50.2300">
    <property type="match status" value="1"/>
</dbReference>
<dbReference type="InterPro" id="IPR032472">
    <property type="entry name" value="ArgoL2"/>
</dbReference>
<dbReference type="Pfam" id="PF02171">
    <property type="entry name" value="Piwi"/>
    <property type="match status" value="1"/>
</dbReference>
<dbReference type="CDD" id="cd02846">
    <property type="entry name" value="PAZ_argonaute_like"/>
    <property type="match status" value="1"/>
</dbReference>
<dbReference type="Gene3D" id="3.30.420.10">
    <property type="entry name" value="Ribonuclease H-like superfamily/Ribonuclease H"/>
    <property type="match status" value="1"/>
</dbReference>
<dbReference type="InterPro" id="IPR003165">
    <property type="entry name" value="Piwi"/>
</dbReference>
<organism evidence="3 4">
    <name type="scientific">Dimargaris cristalligena</name>
    <dbReference type="NCBI Taxonomy" id="215637"/>
    <lineage>
        <taxon>Eukaryota</taxon>
        <taxon>Fungi</taxon>
        <taxon>Fungi incertae sedis</taxon>
        <taxon>Zoopagomycota</taxon>
        <taxon>Kickxellomycotina</taxon>
        <taxon>Dimargaritomycetes</taxon>
        <taxon>Dimargaritales</taxon>
        <taxon>Dimargaritaceae</taxon>
        <taxon>Dimargaris</taxon>
    </lineage>
</organism>
<dbReference type="InterPro" id="IPR036085">
    <property type="entry name" value="PAZ_dom_sf"/>
</dbReference>
<dbReference type="SUPFAM" id="SSF53098">
    <property type="entry name" value="Ribonuclease H-like"/>
    <property type="match status" value="1"/>
</dbReference>
<dbReference type="PROSITE" id="PS50822">
    <property type="entry name" value="PIWI"/>
    <property type="match status" value="1"/>
</dbReference>
<dbReference type="PROSITE" id="PS50821">
    <property type="entry name" value="PAZ"/>
    <property type="match status" value="1"/>
</dbReference>
<dbReference type="Gene3D" id="2.170.260.10">
    <property type="entry name" value="paz domain"/>
    <property type="match status" value="1"/>
</dbReference>
<dbReference type="InterPro" id="IPR003100">
    <property type="entry name" value="PAZ_dom"/>
</dbReference>
<feature type="domain" description="PAZ" evidence="1">
    <location>
        <begin position="221"/>
        <end position="336"/>
    </location>
</feature>
<dbReference type="Pfam" id="PF16487">
    <property type="entry name" value="ArgoMid"/>
    <property type="match status" value="1"/>
</dbReference>
<reference evidence="4" key="1">
    <citation type="journal article" date="2018" name="Nat. Microbiol.">
        <title>Leveraging single-cell genomics to expand the fungal tree of life.</title>
        <authorList>
            <person name="Ahrendt S.R."/>
            <person name="Quandt C.A."/>
            <person name="Ciobanu D."/>
            <person name="Clum A."/>
            <person name="Salamov A."/>
            <person name="Andreopoulos B."/>
            <person name="Cheng J.F."/>
            <person name="Woyke T."/>
            <person name="Pelin A."/>
            <person name="Henrissat B."/>
            <person name="Reynolds N.K."/>
            <person name="Benny G.L."/>
            <person name="Smith M.E."/>
            <person name="James T.Y."/>
            <person name="Grigoriev I.V."/>
        </authorList>
    </citation>
    <scope>NUCLEOTIDE SEQUENCE [LARGE SCALE GENOMIC DNA]</scope>
    <source>
        <strain evidence="4">RSA 468</strain>
    </source>
</reference>
<dbReference type="CDD" id="cd04657">
    <property type="entry name" value="Piwi_ago-like"/>
    <property type="match status" value="1"/>
</dbReference>
<dbReference type="Pfam" id="PF08699">
    <property type="entry name" value="ArgoL1"/>
    <property type="match status" value="1"/>
</dbReference>
<dbReference type="Proteomes" id="UP000268162">
    <property type="component" value="Unassembled WGS sequence"/>
</dbReference>
<dbReference type="Pfam" id="PF16486">
    <property type="entry name" value="ArgoN"/>
    <property type="match status" value="1"/>
</dbReference>
<dbReference type="InterPro" id="IPR012337">
    <property type="entry name" value="RNaseH-like_sf"/>
</dbReference>
<dbReference type="SMART" id="SM01163">
    <property type="entry name" value="DUF1785"/>
    <property type="match status" value="1"/>
</dbReference>
<feature type="domain" description="Piwi" evidence="2">
    <location>
        <begin position="512"/>
        <end position="814"/>
    </location>
</feature>
<proteinExistence type="predicted"/>
<sequence length="854" mass="95524">MAQQRLIAQRPGFGKAGTPMQVNANFLEIKSFGKGIIHHYDIKLVPEVPAELGREVFQALEAQLRQTVFQGSYPVYDGKYNLFSPVRLNLDNGKGTFEVYLPRDQKRLQSAPGGKGPKPFQVNLSHVAEINLTLLHNFVAGRVENSPSIQSAINALDLAFHQLPASQYPAAKNSFYTPQGKHALSGGMEVWSGLFQSVRPTLGRLLLNVDVSSTAFYSPGSLLTCVTQSVNKHSPNDLLNLREADWRNVHKMIKGMPVTLTHRVDDTRVVKVKGLSNRGADNTMFNLRNENGTETKMSVLRYFTDHLRVQIRYPSLPCVELKRGAMVPLELCQVVAGHRVMRKLDERQTAEMIKFTCVQPQERFNRIRKQAAELLKFETNPYLKAFGIQVSRDLLRIGARQLPPPVVVYGKNSREMNTRPRDGSWNMREKCFVTGAKISSYGVLVLDRDSDQTRKMVGSFMQQFDDNLYNTGVDLVEARAPIVFGHFMNNIEQSLAKVYGEAKRIFQKPPQIIYVFLSSTASAVYGDIKRISDTRMGIVTQCMQLSKIRKPNNIQYMANVALKVNVKLGGINSHLEPKQTAFLSNGSTMVIGADVTHPAPGNSTDPSIAAVVGSVDNLVTRFISEVSVLPPRTEVISNLCSTVNKMLQSFRKINKNLPRRILFYRDGVSESQFQTVLTHELAEIKKAAVSLYGAQSVPITFITCQKRHHVRFCPTQNNKADRSGNCPAGTVVDREVTHPKEFDFYLQSQGGLQGTSRPTRYVVLHDDNKFSADDLQQLTNQMCYLFPRCTRSVSLCPPVYFADLLAARARYHRGSRSDFEDSASLVSSASTTAVRNGIQLVPVVEGLKHVLYFM</sequence>